<keyword evidence="1" id="KW-0472">Membrane</keyword>
<reference evidence="2 3" key="1">
    <citation type="submission" date="2024-03" db="EMBL/GenBank/DDBJ databases">
        <title>Human intestinal bacterial collection.</title>
        <authorList>
            <person name="Pauvert C."/>
            <person name="Hitch T.C.A."/>
            <person name="Clavel T."/>
        </authorList>
    </citation>
    <scope>NUCLEOTIDE SEQUENCE [LARGE SCALE GENOMIC DNA]</scope>
    <source>
        <strain evidence="2 3">CLA-AA-H95</strain>
    </source>
</reference>
<dbReference type="Proteomes" id="UP001446032">
    <property type="component" value="Unassembled WGS sequence"/>
</dbReference>
<protein>
    <submittedName>
        <fullName evidence="2">Uncharacterized protein</fullName>
    </submittedName>
</protein>
<accession>A0ABV1AMV1</accession>
<evidence type="ECO:0000313" key="2">
    <source>
        <dbReference type="EMBL" id="MEQ2359152.1"/>
    </source>
</evidence>
<keyword evidence="1" id="KW-1133">Transmembrane helix</keyword>
<sequence length="206" mass="23597">MLERIMNLQILLCIMAAAGAFGAVGMLAVHLTYRRTLRRTNAVTSLKEKWLNLWKTRDKLLNKMNFLVWLPSLLSTLCLGLAILFVTKLKWTSGLPLRYLYLGTVIPVALMILRQALDFAYREELVMNSLADYILSARTKREETVTPRKAEPVAPPPRMDPVLQEEMVEKITASIRQTAATGSHFSKMLSPEEEEIMREIIREFME</sequence>
<evidence type="ECO:0000313" key="3">
    <source>
        <dbReference type="Proteomes" id="UP001446032"/>
    </source>
</evidence>
<feature type="transmembrane region" description="Helical" evidence="1">
    <location>
        <begin position="99"/>
        <end position="117"/>
    </location>
</feature>
<gene>
    <name evidence="2" type="ORF">WMO75_12615</name>
</gene>
<feature type="transmembrane region" description="Helical" evidence="1">
    <location>
        <begin position="6"/>
        <end position="29"/>
    </location>
</feature>
<organism evidence="2 3">
    <name type="scientific">Blautia intestinihominis</name>
    <dbReference type="NCBI Taxonomy" id="3133152"/>
    <lineage>
        <taxon>Bacteria</taxon>
        <taxon>Bacillati</taxon>
        <taxon>Bacillota</taxon>
        <taxon>Clostridia</taxon>
        <taxon>Lachnospirales</taxon>
        <taxon>Lachnospiraceae</taxon>
        <taxon>Blautia</taxon>
    </lineage>
</organism>
<comment type="caution">
    <text evidence="2">The sequence shown here is derived from an EMBL/GenBank/DDBJ whole genome shotgun (WGS) entry which is preliminary data.</text>
</comment>
<proteinExistence type="predicted"/>
<dbReference type="EMBL" id="JBBMEI010000041">
    <property type="protein sequence ID" value="MEQ2359152.1"/>
    <property type="molecule type" value="Genomic_DNA"/>
</dbReference>
<name>A0ABV1AMV1_9FIRM</name>
<dbReference type="RefSeq" id="WP_118698457.1">
    <property type="nucleotide sequence ID" value="NZ_JBBMEI010000041.1"/>
</dbReference>
<evidence type="ECO:0000256" key="1">
    <source>
        <dbReference type="SAM" id="Phobius"/>
    </source>
</evidence>
<keyword evidence="3" id="KW-1185">Reference proteome</keyword>
<keyword evidence="1" id="KW-0812">Transmembrane</keyword>
<feature type="transmembrane region" description="Helical" evidence="1">
    <location>
        <begin position="66"/>
        <end position="87"/>
    </location>
</feature>